<dbReference type="InterPro" id="IPR013424">
    <property type="entry name" value="Ice-binding_C"/>
</dbReference>
<keyword evidence="1" id="KW-0732">Signal</keyword>
<feature type="chain" id="PRO_5021264281" description="PEP-CTERM protein-sorting domain-containing protein" evidence="1">
    <location>
        <begin position="22"/>
        <end position="208"/>
    </location>
</feature>
<evidence type="ECO:0000256" key="1">
    <source>
        <dbReference type="SAM" id="SignalP"/>
    </source>
</evidence>
<sequence>MKRLLVSLCIIGSLAVYDVSADMVVNGITADLVNSAPGSKSPFAVKDELTNFVVGSNWTNVAHIDILISTENFPFYPAFSNTINGLTFTGWGNTPNGQFHLTVTGESLPEYIDLGFYIAPQQVDNTAKKPQQQSDIYYIGGLEAGNQFDITFNYTVGKKPAGKMYVYYNIPSNANTVSESNDIPEPAPLALMLGGLLGLGYIRRRAVA</sequence>
<dbReference type="NCBIfam" id="TIGR02595">
    <property type="entry name" value="PEP_CTERM"/>
    <property type="match status" value="1"/>
</dbReference>
<dbReference type="AlphaFoldDB" id="A0A4Y1YMY1"/>
<evidence type="ECO:0000313" key="3">
    <source>
        <dbReference type="Proteomes" id="UP000316473"/>
    </source>
</evidence>
<feature type="signal peptide" evidence="1">
    <location>
        <begin position="1"/>
        <end position="21"/>
    </location>
</feature>
<dbReference type="Proteomes" id="UP000316473">
    <property type="component" value="Chromosome"/>
</dbReference>
<reference evidence="2 3" key="1">
    <citation type="submission" date="2019-06" db="EMBL/GenBank/DDBJ databases">
        <title>Nitrosomonas stercoris KYUHI-S whole genome shotgun sequence.</title>
        <authorList>
            <person name="Nakagawa T."/>
            <person name="Tsuchiya Y."/>
            <person name="Takahashi R."/>
        </authorList>
    </citation>
    <scope>NUCLEOTIDE SEQUENCE [LARGE SCALE GENOMIC DNA]</scope>
    <source>
        <strain evidence="2 3">KYUHI-S</strain>
    </source>
</reference>
<accession>A0A4Y1YMY1</accession>
<protein>
    <recommendedName>
        <fullName evidence="4">PEP-CTERM protein-sorting domain-containing protein</fullName>
    </recommendedName>
</protein>
<gene>
    <name evidence="2" type="ORF">Nstercoris_01788</name>
</gene>
<keyword evidence="3" id="KW-1185">Reference proteome</keyword>
<name>A0A4Y1YMY1_9PROT</name>
<evidence type="ECO:0000313" key="2">
    <source>
        <dbReference type="EMBL" id="BBL35520.1"/>
    </source>
</evidence>
<proteinExistence type="predicted"/>
<evidence type="ECO:0008006" key="4">
    <source>
        <dbReference type="Google" id="ProtNLM"/>
    </source>
</evidence>
<organism evidence="2 3">
    <name type="scientific">Nitrosomonas stercoris</name>
    <dbReference type="NCBI Taxonomy" id="1444684"/>
    <lineage>
        <taxon>Bacteria</taxon>
        <taxon>Pseudomonadati</taxon>
        <taxon>Pseudomonadota</taxon>
        <taxon>Betaproteobacteria</taxon>
        <taxon>Nitrosomonadales</taxon>
        <taxon>Nitrosomonadaceae</taxon>
        <taxon>Nitrosomonas</taxon>
    </lineage>
</organism>
<dbReference type="KEGG" id="nst:Nstercoris_01788"/>
<dbReference type="EMBL" id="AP019755">
    <property type="protein sequence ID" value="BBL35520.1"/>
    <property type="molecule type" value="Genomic_DNA"/>
</dbReference>